<dbReference type="Gene3D" id="3.40.390.10">
    <property type="entry name" value="Collagenase (Catalytic Domain)"/>
    <property type="match status" value="1"/>
</dbReference>
<evidence type="ECO:0000256" key="3">
    <source>
        <dbReference type="ARBA" id="ARBA00022723"/>
    </source>
</evidence>
<dbReference type="SUPFAM" id="SSF55486">
    <property type="entry name" value="Metalloproteases ('zincins'), catalytic domain"/>
    <property type="match status" value="1"/>
</dbReference>
<dbReference type="Gene3D" id="1.10.1370.10">
    <property type="entry name" value="Neurolysin, domain 3"/>
    <property type="match status" value="1"/>
</dbReference>
<dbReference type="GO" id="GO:0006508">
    <property type="term" value="P:proteolysis"/>
    <property type="evidence" value="ECO:0007669"/>
    <property type="project" value="UniProtKB-KW"/>
</dbReference>
<dbReference type="PANTHER" id="PTHR11804">
    <property type="entry name" value="PROTEASE M3 THIMET OLIGOPEPTIDASE-RELATED"/>
    <property type="match status" value="1"/>
</dbReference>
<dbReference type="EMBL" id="HBGA01150821">
    <property type="protein sequence ID" value="CAD9043627.1"/>
    <property type="molecule type" value="Transcribed_RNA"/>
</dbReference>
<organism evidence="9">
    <name type="scientific">Eutreptiella gymnastica</name>
    <dbReference type="NCBI Taxonomy" id="73025"/>
    <lineage>
        <taxon>Eukaryota</taxon>
        <taxon>Discoba</taxon>
        <taxon>Euglenozoa</taxon>
        <taxon>Euglenida</taxon>
        <taxon>Spirocuta</taxon>
        <taxon>Euglenophyceae</taxon>
        <taxon>Eutreptiales</taxon>
        <taxon>Eutreptiaceae</taxon>
        <taxon>Eutreptiella</taxon>
    </lineage>
</organism>
<sequence length="346" mass="38358">MDLLDRQGKYSNGFCHWPQPAWRRPDGTWVPSVANFTSLATPGQVGSGHTGLVTLLHEGGHAAHFANIDQPSPFFSQERAPMSVAYAENQSIFLEYLHEDAAWLGRFARNAAGRVIPWEVIEKHIRATHPYSVTSLRAMLAVPYFEKRLYELPEAELSVETLLRMAAEVERDIQGGPASRPLLCVPHILADEASCYYHGYVLAEMSVHQTRAHFLSVYGTIVDNPNVGRDLTERYWRPGNGTAFLDLVKGLTGKSLVADAWVKALGEDLEHKLTSEKAEYQKAVAAGARVKLEDADLGMRVLIKDGDDVVCDSNDAGLGALCRKFSAWVEAKSRLRPRREGCGRLC</sequence>
<dbReference type="InterPro" id="IPR024079">
    <property type="entry name" value="MetalloPept_cat_dom_sf"/>
</dbReference>
<accession>A0A7S1NVL8</accession>
<evidence type="ECO:0000256" key="1">
    <source>
        <dbReference type="ARBA" id="ARBA00006040"/>
    </source>
</evidence>
<dbReference type="InterPro" id="IPR001567">
    <property type="entry name" value="Pept_M3A_M3B_dom"/>
</dbReference>
<keyword evidence="4 7" id="KW-0378">Hydrolase</keyword>
<evidence type="ECO:0000256" key="5">
    <source>
        <dbReference type="ARBA" id="ARBA00022833"/>
    </source>
</evidence>
<dbReference type="InterPro" id="IPR045090">
    <property type="entry name" value="Pept_M3A_M3B"/>
</dbReference>
<evidence type="ECO:0000313" key="9">
    <source>
        <dbReference type="EMBL" id="CAD9043627.1"/>
    </source>
</evidence>
<gene>
    <name evidence="9" type="ORF">EGYM00392_LOCUS54810</name>
</gene>
<dbReference type="PANTHER" id="PTHR11804:SF84">
    <property type="entry name" value="SACCHAROLYSIN"/>
    <property type="match status" value="1"/>
</dbReference>
<keyword evidence="3 7" id="KW-0479">Metal-binding</keyword>
<dbReference type="InterPro" id="IPR024077">
    <property type="entry name" value="Neurolysin/TOP_dom2"/>
</dbReference>
<feature type="domain" description="Peptidase M3A/M3B catalytic" evidence="8">
    <location>
        <begin position="1"/>
        <end position="266"/>
    </location>
</feature>
<reference evidence="9" key="1">
    <citation type="submission" date="2021-01" db="EMBL/GenBank/DDBJ databases">
        <authorList>
            <person name="Corre E."/>
            <person name="Pelletier E."/>
            <person name="Niang G."/>
            <person name="Scheremetjew M."/>
            <person name="Finn R."/>
            <person name="Kale V."/>
            <person name="Holt S."/>
            <person name="Cochrane G."/>
            <person name="Meng A."/>
            <person name="Brown T."/>
            <person name="Cohen L."/>
        </authorList>
    </citation>
    <scope>NUCLEOTIDE SEQUENCE</scope>
    <source>
        <strain evidence="9">NIES-381</strain>
    </source>
</reference>
<evidence type="ECO:0000256" key="4">
    <source>
        <dbReference type="ARBA" id="ARBA00022801"/>
    </source>
</evidence>
<keyword evidence="2 7" id="KW-0645">Protease</keyword>
<evidence type="ECO:0000256" key="2">
    <source>
        <dbReference type="ARBA" id="ARBA00022670"/>
    </source>
</evidence>
<name>A0A7S1NVL8_9EUGL</name>
<comment type="similarity">
    <text evidence="1 7">Belongs to the peptidase M3 family.</text>
</comment>
<dbReference type="Pfam" id="PF01432">
    <property type="entry name" value="Peptidase_M3"/>
    <property type="match status" value="1"/>
</dbReference>
<protein>
    <recommendedName>
        <fullName evidence="8">Peptidase M3A/M3B catalytic domain-containing protein</fullName>
    </recommendedName>
</protein>
<evidence type="ECO:0000259" key="8">
    <source>
        <dbReference type="Pfam" id="PF01432"/>
    </source>
</evidence>
<dbReference type="GO" id="GO:0004222">
    <property type="term" value="F:metalloendopeptidase activity"/>
    <property type="evidence" value="ECO:0007669"/>
    <property type="project" value="InterPro"/>
</dbReference>
<proteinExistence type="inferred from homology"/>
<dbReference type="AlphaFoldDB" id="A0A7S1NVL8"/>
<keyword evidence="6 7" id="KW-0482">Metalloprotease</keyword>
<keyword evidence="5 7" id="KW-0862">Zinc</keyword>
<dbReference type="GO" id="GO:0006518">
    <property type="term" value="P:peptide metabolic process"/>
    <property type="evidence" value="ECO:0007669"/>
    <property type="project" value="TreeGrafter"/>
</dbReference>
<dbReference type="GO" id="GO:0046872">
    <property type="term" value="F:metal ion binding"/>
    <property type="evidence" value="ECO:0007669"/>
    <property type="project" value="UniProtKB-UniRule"/>
</dbReference>
<evidence type="ECO:0000256" key="6">
    <source>
        <dbReference type="ARBA" id="ARBA00023049"/>
    </source>
</evidence>
<comment type="cofactor">
    <cofactor evidence="7">
        <name>Zn(2+)</name>
        <dbReference type="ChEBI" id="CHEBI:29105"/>
    </cofactor>
    <text evidence="7">Binds 1 zinc ion.</text>
</comment>
<evidence type="ECO:0000256" key="7">
    <source>
        <dbReference type="RuleBase" id="RU003435"/>
    </source>
</evidence>